<feature type="chain" id="PRO_5047086827" description="Peptidase inhibitor family I36" evidence="1">
    <location>
        <begin position="27"/>
        <end position="129"/>
    </location>
</feature>
<dbReference type="Gene3D" id="2.60.20.10">
    <property type="entry name" value="Crystallins"/>
    <property type="match status" value="1"/>
</dbReference>
<dbReference type="RefSeq" id="WP_346162794.1">
    <property type="nucleotide sequence ID" value="NZ_BAAAOQ010000008.1"/>
</dbReference>
<keyword evidence="1" id="KW-0732">Signal</keyword>
<evidence type="ECO:0000313" key="2">
    <source>
        <dbReference type="EMBL" id="GAA2196000.1"/>
    </source>
</evidence>
<dbReference type="InterPro" id="IPR011024">
    <property type="entry name" value="G_crystallin-like"/>
</dbReference>
<evidence type="ECO:0000256" key="1">
    <source>
        <dbReference type="SAM" id="SignalP"/>
    </source>
</evidence>
<comment type="caution">
    <text evidence="2">The sequence shown here is derived from an EMBL/GenBank/DDBJ whole genome shotgun (WGS) entry which is preliminary data.</text>
</comment>
<evidence type="ECO:0000313" key="3">
    <source>
        <dbReference type="Proteomes" id="UP001501391"/>
    </source>
</evidence>
<dbReference type="SUPFAM" id="SSF49695">
    <property type="entry name" value="gamma-Crystallin-like"/>
    <property type="match status" value="1"/>
</dbReference>
<gene>
    <name evidence="2" type="ORF">GCM10009787_28410</name>
</gene>
<accession>A0ABP5NBU8</accession>
<sequence>MLVRSLTALACGAVATLALGVSPASATPAASCDGALVLWDNVNYNGTHICFGSWESESDLGKVSALPSGSMQDKTSSVQNFTDSAFCLYVDNNYAGDRFTVYAHTSIVDMRVPNPYWNDKISSVRPGAC</sequence>
<dbReference type="Proteomes" id="UP001501391">
    <property type="component" value="Unassembled WGS sequence"/>
</dbReference>
<dbReference type="EMBL" id="BAAAOQ010000008">
    <property type="protein sequence ID" value="GAA2196000.1"/>
    <property type="molecule type" value="Genomic_DNA"/>
</dbReference>
<organism evidence="2 3">
    <name type="scientific">Streptomyces bangladeshensis</name>
    <dbReference type="NCBI Taxonomy" id="295352"/>
    <lineage>
        <taxon>Bacteria</taxon>
        <taxon>Bacillati</taxon>
        <taxon>Actinomycetota</taxon>
        <taxon>Actinomycetes</taxon>
        <taxon>Kitasatosporales</taxon>
        <taxon>Streptomycetaceae</taxon>
        <taxon>Streptomyces</taxon>
    </lineage>
</organism>
<keyword evidence="3" id="KW-1185">Reference proteome</keyword>
<reference evidence="3" key="1">
    <citation type="journal article" date="2019" name="Int. J. Syst. Evol. Microbiol.">
        <title>The Global Catalogue of Microorganisms (GCM) 10K type strain sequencing project: providing services to taxonomists for standard genome sequencing and annotation.</title>
        <authorList>
            <consortium name="The Broad Institute Genomics Platform"/>
            <consortium name="The Broad Institute Genome Sequencing Center for Infectious Disease"/>
            <person name="Wu L."/>
            <person name="Ma J."/>
        </authorList>
    </citation>
    <scope>NUCLEOTIDE SEQUENCE [LARGE SCALE GENOMIC DNA]</scope>
    <source>
        <strain evidence="3">JCM 14924</strain>
    </source>
</reference>
<proteinExistence type="predicted"/>
<feature type="signal peptide" evidence="1">
    <location>
        <begin position="1"/>
        <end position="26"/>
    </location>
</feature>
<evidence type="ECO:0008006" key="4">
    <source>
        <dbReference type="Google" id="ProtNLM"/>
    </source>
</evidence>
<dbReference type="Pfam" id="PF03995">
    <property type="entry name" value="Inhibitor_I36"/>
    <property type="match status" value="1"/>
</dbReference>
<protein>
    <recommendedName>
        <fullName evidence="4">Peptidase inhibitor family I36</fullName>
    </recommendedName>
</protein>
<name>A0ABP5NBU8_9ACTN</name>